<dbReference type="EMBL" id="CAADFG010000022">
    <property type="protein sequence ID" value="VFJ90588.1"/>
    <property type="molecule type" value="Genomic_DNA"/>
</dbReference>
<evidence type="ECO:0000313" key="3">
    <source>
        <dbReference type="EMBL" id="VFJ98340.1"/>
    </source>
</evidence>
<dbReference type="AlphaFoldDB" id="A0A450V0K3"/>
<organism evidence="3">
    <name type="scientific">Candidatus Kentrum eta</name>
    <dbReference type="NCBI Taxonomy" id="2126337"/>
    <lineage>
        <taxon>Bacteria</taxon>
        <taxon>Pseudomonadati</taxon>
        <taxon>Pseudomonadota</taxon>
        <taxon>Gammaproteobacteria</taxon>
        <taxon>Candidatus Kentrum</taxon>
    </lineage>
</organism>
<reference evidence="3" key="1">
    <citation type="submission" date="2019-02" db="EMBL/GenBank/DDBJ databases">
        <authorList>
            <person name="Gruber-Vodicka R. H."/>
            <person name="Seah K. B. B."/>
        </authorList>
    </citation>
    <scope>NUCLEOTIDE SEQUENCE</scope>
    <source>
        <strain evidence="3">BECK_SA2B12</strain>
        <strain evidence="1">BECK_SA2B15</strain>
        <strain evidence="2">BECK_SA2B20</strain>
    </source>
</reference>
<gene>
    <name evidence="1" type="ORF">BECKH772A_GA0070896_1002226</name>
    <name evidence="2" type="ORF">BECKH772B_GA0070898_1002026</name>
    <name evidence="3" type="ORF">BECKH772C_GA0070978_1002026</name>
</gene>
<proteinExistence type="predicted"/>
<evidence type="ECO:0000313" key="1">
    <source>
        <dbReference type="EMBL" id="VFJ90588.1"/>
    </source>
</evidence>
<sequence>MQFLDEESKILDPVRNMARGLTDNSLIYPSPAINVLDLGKSINACERAKADIMAAQSVLKQAFDAKDTAMVALTEQLKRNIRYAENTVGNRAALA</sequence>
<name>A0A450V0K3_9GAMM</name>
<dbReference type="EMBL" id="CAADFJ010000020">
    <property type="protein sequence ID" value="VFJ98340.1"/>
    <property type="molecule type" value="Genomic_DNA"/>
</dbReference>
<protein>
    <submittedName>
        <fullName evidence="3">Uncharacterized protein</fullName>
    </submittedName>
</protein>
<accession>A0A450V0K3</accession>
<evidence type="ECO:0000313" key="2">
    <source>
        <dbReference type="EMBL" id="VFJ91708.1"/>
    </source>
</evidence>
<dbReference type="EMBL" id="CAADFI010000020">
    <property type="protein sequence ID" value="VFJ91708.1"/>
    <property type="molecule type" value="Genomic_DNA"/>
</dbReference>